<evidence type="ECO:0000256" key="9">
    <source>
        <dbReference type="SAM" id="MobiDB-lite"/>
    </source>
</evidence>
<dbReference type="SMART" id="SM00355">
    <property type="entry name" value="ZnF_C2H2"/>
    <property type="match status" value="1"/>
</dbReference>
<dbReference type="PROSITE" id="PS00028">
    <property type="entry name" value="ZINC_FINGER_C2H2_1"/>
    <property type="match status" value="1"/>
</dbReference>
<dbReference type="OrthoDB" id="6365676at2759"/>
<reference evidence="11" key="1">
    <citation type="submission" date="2022-07" db="EMBL/GenBank/DDBJ databases">
        <title>Phylogenomic reconstructions and comparative analyses of Kickxellomycotina fungi.</title>
        <authorList>
            <person name="Reynolds N.K."/>
            <person name="Stajich J.E."/>
            <person name="Barry K."/>
            <person name="Grigoriev I.V."/>
            <person name="Crous P."/>
            <person name="Smith M.E."/>
        </authorList>
    </citation>
    <scope>NUCLEOTIDE SEQUENCE</scope>
    <source>
        <strain evidence="11">NRRL 1565</strain>
    </source>
</reference>
<feature type="region of interest" description="Disordered" evidence="9">
    <location>
        <begin position="143"/>
        <end position="190"/>
    </location>
</feature>
<keyword evidence="3" id="KW-0479">Metal-binding</keyword>
<keyword evidence="7" id="KW-0539">Nucleus</keyword>
<name>A0A9W8HMY8_9FUNG</name>
<protein>
    <submittedName>
        <fullName evidence="11">Transcriptional repressor</fullName>
    </submittedName>
</protein>
<accession>A0A9W8HMY8</accession>
<sequence>MASSTPNSPAAEAAQVVGSSVRSTPGPATRTPVHLGLAGASSTMRPAAATPRRTVPSLSIRTADGSCVSILNDHDDSAAAHGGSCEHKRCLSVPGLSPGCSAGSGSPFRAQSTPGAATPQPLPAMLPSLSTLVQAVRMVSSTESPALRRSISSSSTHSHGPTSSSRSAPAVTTAPAYAPAGTKTTGKRKYKCSYDGCGKAFTTSGHLARHQRIHTGEKNFS</sequence>
<feature type="compositionally biased region" description="Low complexity" evidence="9">
    <location>
        <begin position="144"/>
        <end position="184"/>
    </location>
</feature>
<evidence type="ECO:0000256" key="4">
    <source>
        <dbReference type="ARBA" id="ARBA00022737"/>
    </source>
</evidence>
<dbReference type="Proteomes" id="UP001140094">
    <property type="component" value="Unassembled WGS sequence"/>
</dbReference>
<dbReference type="Pfam" id="PF00096">
    <property type="entry name" value="zf-C2H2"/>
    <property type="match status" value="1"/>
</dbReference>
<dbReference type="PANTHER" id="PTHR14003">
    <property type="entry name" value="TRANSCRIPTIONAL REPRESSOR PROTEIN YY"/>
    <property type="match status" value="1"/>
</dbReference>
<dbReference type="EMBL" id="JANBUO010002747">
    <property type="protein sequence ID" value="KAJ2793841.1"/>
    <property type="molecule type" value="Genomic_DNA"/>
</dbReference>
<dbReference type="InterPro" id="IPR013087">
    <property type="entry name" value="Znf_C2H2_type"/>
</dbReference>
<dbReference type="PANTHER" id="PTHR14003:SF19">
    <property type="entry name" value="YY2 TRANSCRIPTION FACTOR"/>
    <property type="match status" value="1"/>
</dbReference>
<dbReference type="GO" id="GO:0000981">
    <property type="term" value="F:DNA-binding transcription factor activity, RNA polymerase II-specific"/>
    <property type="evidence" value="ECO:0007669"/>
    <property type="project" value="TreeGrafter"/>
</dbReference>
<dbReference type="GO" id="GO:0008270">
    <property type="term" value="F:zinc ion binding"/>
    <property type="evidence" value="ECO:0007669"/>
    <property type="project" value="UniProtKB-KW"/>
</dbReference>
<evidence type="ECO:0000313" key="12">
    <source>
        <dbReference type="Proteomes" id="UP001140094"/>
    </source>
</evidence>
<proteinExistence type="predicted"/>
<evidence type="ECO:0000259" key="10">
    <source>
        <dbReference type="PROSITE" id="PS50157"/>
    </source>
</evidence>
<feature type="region of interest" description="Disordered" evidence="9">
    <location>
        <begin position="1"/>
        <end position="53"/>
    </location>
</feature>
<evidence type="ECO:0000256" key="3">
    <source>
        <dbReference type="ARBA" id="ARBA00022723"/>
    </source>
</evidence>
<comment type="caution">
    <text evidence="11">The sequence shown here is derived from an EMBL/GenBank/DDBJ whole genome shotgun (WGS) entry which is preliminary data.</text>
</comment>
<feature type="region of interest" description="Disordered" evidence="9">
    <location>
        <begin position="101"/>
        <end position="123"/>
    </location>
</feature>
<comment type="subcellular location">
    <subcellularLocation>
        <location evidence="1">Nucleus</location>
    </subcellularLocation>
</comment>
<evidence type="ECO:0000256" key="5">
    <source>
        <dbReference type="ARBA" id="ARBA00022771"/>
    </source>
</evidence>
<dbReference type="GO" id="GO:0031519">
    <property type="term" value="C:PcG protein complex"/>
    <property type="evidence" value="ECO:0007669"/>
    <property type="project" value="TreeGrafter"/>
</dbReference>
<dbReference type="FunFam" id="3.30.160.60:FF:001382">
    <property type="entry name" value="Transcriptional repressor"/>
    <property type="match status" value="1"/>
</dbReference>
<feature type="non-terminal residue" evidence="11">
    <location>
        <position position="221"/>
    </location>
</feature>
<keyword evidence="5 8" id="KW-0863">Zinc-finger</keyword>
<dbReference type="SUPFAM" id="SSF57667">
    <property type="entry name" value="beta-beta-alpha zinc fingers"/>
    <property type="match status" value="1"/>
</dbReference>
<dbReference type="AlphaFoldDB" id="A0A9W8HMY8"/>
<evidence type="ECO:0000256" key="1">
    <source>
        <dbReference type="ARBA" id="ARBA00004123"/>
    </source>
</evidence>
<dbReference type="GO" id="GO:0000978">
    <property type="term" value="F:RNA polymerase II cis-regulatory region sequence-specific DNA binding"/>
    <property type="evidence" value="ECO:0007669"/>
    <property type="project" value="TreeGrafter"/>
</dbReference>
<keyword evidence="4" id="KW-0677">Repeat</keyword>
<dbReference type="GO" id="GO:0000122">
    <property type="term" value="P:negative regulation of transcription by RNA polymerase II"/>
    <property type="evidence" value="ECO:0007669"/>
    <property type="project" value="UniProtKB-ARBA"/>
</dbReference>
<evidence type="ECO:0000313" key="11">
    <source>
        <dbReference type="EMBL" id="KAJ2793841.1"/>
    </source>
</evidence>
<feature type="domain" description="C2H2-type" evidence="10">
    <location>
        <begin position="190"/>
        <end position="219"/>
    </location>
</feature>
<keyword evidence="12" id="KW-1185">Reference proteome</keyword>
<dbReference type="GO" id="GO:0060258">
    <property type="term" value="P:negative regulation of filamentous growth"/>
    <property type="evidence" value="ECO:0007669"/>
    <property type="project" value="UniProtKB-ARBA"/>
</dbReference>
<dbReference type="Gene3D" id="3.30.160.60">
    <property type="entry name" value="Classic Zinc Finger"/>
    <property type="match status" value="1"/>
</dbReference>
<dbReference type="GO" id="GO:0005667">
    <property type="term" value="C:transcription regulator complex"/>
    <property type="evidence" value="ECO:0007669"/>
    <property type="project" value="TreeGrafter"/>
</dbReference>
<organism evidence="11 12">
    <name type="scientific">Coemansia guatemalensis</name>
    <dbReference type="NCBI Taxonomy" id="2761395"/>
    <lineage>
        <taxon>Eukaryota</taxon>
        <taxon>Fungi</taxon>
        <taxon>Fungi incertae sedis</taxon>
        <taxon>Zoopagomycota</taxon>
        <taxon>Kickxellomycotina</taxon>
        <taxon>Kickxellomycetes</taxon>
        <taxon>Kickxellales</taxon>
        <taxon>Kickxellaceae</taxon>
        <taxon>Coemansia</taxon>
    </lineage>
</organism>
<dbReference type="PROSITE" id="PS50157">
    <property type="entry name" value="ZINC_FINGER_C2H2_2"/>
    <property type="match status" value="1"/>
</dbReference>
<evidence type="ECO:0000256" key="6">
    <source>
        <dbReference type="ARBA" id="ARBA00022833"/>
    </source>
</evidence>
<evidence type="ECO:0000256" key="2">
    <source>
        <dbReference type="ARBA" id="ARBA00022491"/>
    </source>
</evidence>
<evidence type="ECO:0000256" key="7">
    <source>
        <dbReference type="ARBA" id="ARBA00023242"/>
    </source>
</evidence>
<gene>
    <name evidence="11" type="primary">NRG1_2</name>
    <name evidence="11" type="ORF">H4R20_006414</name>
</gene>
<dbReference type="InterPro" id="IPR036236">
    <property type="entry name" value="Znf_C2H2_sf"/>
</dbReference>
<dbReference type="GO" id="GO:0000785">
    <property type="term" value="C:chromatin"/>
    <property type="evidence" value="ECO:0007669"/>
    <property type="project" value="TreeGrafter"/>
</dbReference>
<keyword evidence="2" id="KW-0678">Repressor</keyword>
<evidence type="ECO:0000256" key="8">
    <source>
        <dbReference type="PROSITE-ProRule" id="PRU00042"/>
    </source>
</evidence>
<keyword evidence="6" id="KW-0862">Zinc</keyword>